<dbReference type="Gene3D" id="2.60.40.150">
    <property type="entry name" value="C2 domain"/>
    <property type="match status" value="2"/>
</dbReference>
<feature type="non-terminal residue" evidence="5">
    <location>
        <position position="389"/>
    </location>
</feature>
<feature type="chain" id="PRO_5043909632" description="C2 domain-containing protein" evidence="3">
    <location>
        <begin position="19"/>
        <end position="389"/>
    </location>
</feature>
<dbReference type="InterPro" id="IPR035892">
    <property type="entry name" value="C2_domain_sf"/>
</dbReference>
<evidence type="ECO:0000259" key="4">
    <source>
        <dbReference type="PROSITE" id="PS50004"/>
    </source>
</evidence>
<dbReference type="EMBL" id="CAXKWB010002649">
    <property type="protein sequence ID" value="CAL4067349.1"/>
    <property type="molecule type" value="Genomic_DNA"/>
</dbReference>
<dbReference type="GO" id="GO:0098793">
    <property type="term" value="C:presynapse"/>
    <property type="evidence" value="ECO:0007669"/>
    <property type="project" value="GOC"/>
</dbReference>
<dbReference type="PRINTS" id="PR00399">
    <property type="entry name" value="SYNAPTOTAGMN"/>
</dbReference>
<feature type="compositionally biased region" description="Low complexity" evidence="2">
    <location>
        <begin position="76"/>
        <end position="86"/>
    </location>
</feature>
<reference evidence="5 6" key="1">
    <citation type="submission" date="2024-05" db="EMBL/GenBank/DDBJ databases">
        <authorList>
            <person name="Wallberg A."/>
        </authorList>
    </citation>
    <scope>NUCLEOTIDE SEQUENCE [LARGE SCALE GENOMIC DNA]</scope>
</reference>
<dbReference type="GO" id="GO:0005544">
    <property type="term" value="F:calcium-dependent phospholipid binding"/>
    <property type="evidence" value="ECO:0007669"/>
    <property type="project" value="TreeGrafter"/>
</dbReference>
<gene>
    <name evidence="5" type="ORF">MNOR_LOCUS6425</name>
</gene>
<dbReference type="GO" id="GO:0005886">
    <property type="term" value="C:plasma membrane"/>
    <property type="evidence" value="ECO:0007669"/>
    <property type="project" value="TreeGrafter"/>
</dbReference>
<keyword evidence="6" id="KW-1185">Reference proteome</keyword>
<dbReference type="PRINTS" id="PR00360">
    <property type="entry name" value="C2DOMAIN"/>
</dbReference>
<dbReference type="GO" id="GO:0001786">
    <property type="term" value="F:phosphatidylserine binding"/>
    <property type="evidence" value="ECO:0007669"/>
    <property type="project" value="TreeGrafter"/>
</dbReference>
<dbReference type="GO" id="GO:0006906">
    <property type="term" value="P:vesicle fusion"/>
    <property type="evidence" value="ECO:0007669"/>
    <property type="project" value="TreeGrafter"/>
</dbReference>
<proteinExistence type="predicted"/>
<dbReference type="GO" id="GO:0000149">
    <property type="term" value="F:SNARE binding"/>
    <property type="evidence" value="ECO:0007669"/>
    <property type="project" value="TreeGrafter"/>
</dbReference>
<dbReference type="Pfam" id="PF00168">
    <property type="entry name" value="C2"/>
    <property type="match status" value="2"/>
</dbReference>
<dbReference type="AlphaFoldDB" id="A0AAV2PYV1"/>
<dbReference type="GO" id="GO:0070382">
    <property type="term" value="C:exocytic vesicle"/>
    <property type="evidence" value="ECO:0007669"/>
    <property type="project" value="TreeGrafter"/>
</dbReference>
<feature type="domain" description="C2" evidence="4">
    <location>
        <begin position="121"/>
        <end position="243"/>
    </location>
</feature>
<dbReference type="SUPFAM" id="SSF49562">
    <property type="entry name" value="C2 domain (Calcium/lipid-binding domain, CaLB)"/>
    <property type="match status" value="2"/>
</dbReference>
<keyword evidence="1" id="KW-0677">Repeat</keyword>
<dbReference type="PANTHER" id="PTHR10024:SF344">
    <property type="entry name" value="SYNAPTOTAGMIN-7"/>
    <property type="match status" value="1"/>
</dbReference>
<feature type="domain" description="C2" evidence="4">
    <location>
        <begin position="250"/>
        <end position="384"/>
    </location>
</feature>
<evidence type="ECO:0000256" key="3">
    <source>
        <dbReference type="SAM" id="SignalP"/>
    </source>
</evidence>
<protein>
    <recommendedName>
        <fullName evidence="4">C2 domain-containing protein</fullName>
    </recommendedName>
</protein>
<dbReference type="GO" id="GO:0030424">
    <property type="term" value="C:axon"/>
    <property type="evidence" value="ECO:0007669"/>
    <property type="project" value="TreeGrafter"/>
</dbReference>
<evidence type="ECO:0000313" key="6">
    <source>
        <dbReference type="Proteomes" id="UP001497623"/>
    </source>
</evidence>
<feature type="signal peptide" evidence="3">
    <location>
        <begin position="1"/>
        <end position="18"/>
    </location>
</feature>
<name>A0AAV2PYV1_MEGNR</name>
<dbReference type="GO" id="GO:0030276">
    <property type="term" value="F:clathrin binding"/>
    <property type="evidence" value="ECO:0007669"/>
    <property type="project" value="TreeGrafter"/>
</dbReference>
<comment type="caution">
    <text evidence="5">The sequence shown here is derived from an EMBL/GenBank/DDBJ whole genome shotgun (WGS) entry which is preliminary data.</text>
</comment>
<accession>A0AAV2PYV1</accession>
<dbReference type="PANTHER" id="PTHR10024">
    <property type="entry name" value="SYNAPTOTAGMIN"/>
    <property type="match status" value="1"/>
</dbReference>
<evidence type="ECO:0000256" key="1">
    <source>
        <dbReference type="ARBA" id="ARBA00022737"/>
    </source>
</evidence>
<dbReference type="InterPro" id="IPR001565">
    <property type="entry name" value="Synaptotagmin"/>
</dbReference>
<keyword evidence="3" id="KW-0732">Signal</keyword>
<dbReference type="SMART" id="SM00239">
    <property type="entry name" value="C2"/>
    <property type="match status" value="2"/>
</dbReference>
<sequence length="389" mass="44495">MSILVIILVFVLLAAVGAGIAYKYCYKKLMLAKAVSGDKLKLLPNPSKKISSLKSKILSSKSKNKGQDVDVENNLSSDSTDSSSAEAKSEAKEKELQDAVRQLNNWSIKDTDSDGMPEDEFVGEIQYSLEYDFQDQTLIVKVISAKELTAMDMNGTSDPYVKVTLLPDKGYMLKSKVKRSTLNPKWNESFYFEGFSMQKLQTRILHLHVYDYDRFSRDDSIGEIHIPLCQNDFAEKKEMSRVLKPLKKNKRGEILTSLLYEPIKKQITLNVVKCKNLMAMDIGGKSDPFLKIQLKFGGQVISKFKTEHQLSNLNPVFNFNEIFEVPWEKLKVCQIDILVMDYDRWKKNEVIGKVTFGKEGGSPTERKHYNQMINKPNEAQIQWHRLKPE</sequence>
<evidence type="ECO:0000256" key="2">
    <source>
        <dbReference type="SAM" id="MobiDB-lite"/>
    </source>
</evidence>
<dbReference type="FunFam" id="2.60.40.150:FF:000140">
    <property type="entry name" value="synaptotagmin-7 isoform X1"/>
    <property type="match status" value="1"/>
</dbReference>
<dbReference type="PROSITE" id="PS50004">
    <property type="entry name" value="C2"/>
    <property type="match status" value="2"/>
</dbReference>
<dbReference type="GO" id="GO:0048791">
    <property type="term" value="P:calcium ion-regulated exocytosis of neurotransmitter"/>
    <property type="evidence" value="ECO:0007669"/>
    <property type="project" value="TreeGrafter"/>
</dbReference>
<dbReference type="InterPro" id="IPR000008">
    <property type="entry name" value="C2_dom"/>
</dbReference>
<feature type="region of interest" description="Disordered" evidence="2">
    <location>
        <begin position="64"/>
        <end position="94"/>
    </location>
</feature>
<dbReference type="Proteomes" id="UP001497623">
    <property type="component" value="Unassembled WGS sequence"/>
</dbReference>
<dbReference type="GO" id="GO:0005509">
    <property type="term" value="F:calcium ion binding"/>
    <property type="evidence" value="ECO:0007669"/>
    <property type="project" value="TreeGrafter"/>
</dbReference>
<evidence type="ECO:0000313" key="5">
    <source>
        <dbReference type="EMBL" id="CAL4067349.1"/>
    </source>
</evidence>
<organism evidence="5 6">
    <name type="scientific">Meganyctiphanes norvegica</name>
    <name type="common">Northern krill</name>
    <name type="synonym">Thysanopoda norvegica</name>
    <dbReference type="NCBI Taxonomy" id="48144"/>
    <lineage>
        <taxon>Eukaryota</taxon>
        <taxon>Metazoa</taxon>
        <taxon>Ecdysozoa</taxon>
        <taxon>Arthropoda</taxon>
        <taxon>Crustacea</taxon>
        <taxon>Multicrustacea</taxon>
        <taxon>Malacostraca</taxon>
        <taxon>Eumalacostraca</taxon>
        <taxon>Eucarida</taxon>
        <taxon>Euphausiacea</taxon>
        <taxon>Euphausiidae</taxon>
        <taxon>Meganyctiphanes</taxon>
    </lineage>
</organism>